<feature type="region of interest" description="Disordered" evidence="7">
    <location>
        <begin position="1"/>
        <end position="25"/>
    </location>
</feature>
<feature type="transmembrane region" description="Helical" evidence="8">
    <location>
        <begin position="119"/>
        <end position="143"/>
    </location>
</feature>
<feature type="compositionally biased region" description="Pro residues" evidence="7">
    <location>
        <begin position="1"/>
        <end position="15"/>
    </location>
</feature>
<dbReference type="AlphaFoldDB" id="A0AA88V0S1"/>
<evidence type="ECO:0000256" key="2">
    <source>
        <dbReference type="ARBA" id="ARBA00022692"/>
    </source>
</evidence>
<gene>
    <name evidence="9" type="ORF">RJ639_023420</name>
</gene>
<organism evidence="9 10">
    <name type="scientific">Escallonia herrerae</name>
    <dbReference type="NCBI Taxonomy" id="1293975"/>
    <lineage>
        <taxon>Eukaryota</taxon>
        <taxon>Viridiplantae</taxon>
        <taxon>Streptophyta</taxon>
        <taxon>Embryophyta</taxon>
        <taxon>Tracheophyta</taxon>
        <taxon>Spermatophyta</taxon>
        <taxon>Magnoliopsida</taxon>
        <taxon>eudicotyledons</taxon>
        <taxon>Gunneridae</taxon>
        <taxon>Pentapetalae</taxon>
        <taxon>asterids</taxon>
        <taxon>campanulids</taxon>
        <taxon>Escalloniales</taxon>
        <taxon>Escalloniaceae</taxon>
        <taxon>Escallonia</taxon>
    </lineage>
</organism>
<name>A0AA88V0S1_9ASTE</name>
<evidence type="ECO:0000256" key="7">
    <source>
        <dbReference type="SAM" id="MobiDB-lite"/>
    </source>
</evidence>
<keyword evidence="3" id="KW-0256">Endoplasmic reticulum</keyword>
<evidence type="ECO:0000313" key="9">
    <source>
        <dbReference type="EMBL" id="KAK2999651.1"/>
    </source>
</evidence>
<dbReference type="InterPro" id="IPR009617">
    <property type="entry name" value="Seipin"/>
</dbReference>
<evidence type="ECO:0000256" key="8">
    <source>
        <dbReference type="SAM" id="Phobius"/>
    </source>
</evidence>
<dbReference type="PANTHER" id="PTHR21212">
    <property type="entry name" value="BERNARDINELLI-SEIP CONGENITAL LIPODYSTROPHY 2 HOMOLOG BSCL2 PROTEIN"/>
    <property type="match status" value="1"/>
</dbReference>
<evidence type="ECO:0000313" key="10">
    <source>
        <dbReference type="Proteomes" id="UP001188597"/>
    </source>
</evidence>
<dbReference type="GO" id="GO:0005789">
    <property type="term" value="C:endoplasmic reticulum membrane"/>
    <property type="evidence" value="ECO:0007669"/>
    <property type="project" value="UniProtKB-SubCell"/>
</dbReference>
<proteinExistence type="predicted"/>
<keyword evidence="2 8" id="KW-0812">Transmembrane</keyword>
<protein>
    <submittedName>
        <fullName evidence="9">Uncharacterized protein</fullName>
    </submittedName>
</protein>
<evidence type="ECO:0000256" key="4">
    <source>
        <dbReference type="ARBA" id="ARBA00022989"/>
    </source>
</evidence>
<dbReference type="GO" id="GO:0006629">
    <property type="term" value="P:lipid metabolic process"/>
    <property type="evidence" value="ECO:0007669"/>
    <property type="project" value="UniProtKB-KW"/>
</dbReference>
<evidence type="ECO:0000256" key="1">
    <source>
        <dbReference type="ARBA" id="ARBA00004477"/>
    </source>
</evidence>
<evidence type="ECO:0000256" key="3">
    <source>
        <dbReference type="ARBA" id="ARBA00022824"/>
    </source>
</evidence>
<dbReference type="Proteomes" id="UP001188597">
    <property type="component" value="Unassembled WGS sequence"/>
</dbReference>
<comment type="subcellular location">
    <subcellularLocation>
        <location evidence="1">Endoplasmic reticulum membrane</location>
        <topology evidence="1">Multi-pass membrane protein</topology>
    </subcellularLocation>
</comment>
<reference evidence="9" key="1">
    <citation type="submission" date="2022-12" db="EMBL/GenBank/DDBJ databases">
        <title>Draft genome assemblies for two species of Escallonia (Escalloniales).</title>
        <authorList>
            <person name="Chanderbali A."/>
            <person name="Dervinis C."/>
            <person name="Anghel I."/>
            <person name="Soltis D."/>
            <person name="Soltis P."/>
            <person name="Zapata F."/>
        </authorList>
    </citation>
    <scope>NUCLEOTIDE SEQUENCE</scope>
    <source>
        <strain evidence="9">UCBG64.0493</strain>
        <tissue evidence="9">Leaf</tissue>
    </source>
</reference>
<evidence type="ECO:0000256" key="5">
    <source>
        <dbReference type="ARBA" id="ARBA00023098"/>
    </source>
</evidence>
<keyword evidence="4 8" id="KW-1133">Transmembrane helix</keyword>
<sequence>MPPPHGNPSQNPSPPLQVAVDHRSTTASLHEYEEEEVEEENKLPIPNPAMWFAKLVSLQADITYDCLVCLLSPFISLMSIASESAEEAKESVNTAVHAAIKVPSKVVHGGTLLLKKLGFGLLGVAYVGLVLVSVMFLAVLLGVGSVQLWPEEPVFLWETLHFDYADEHPKAVFDFLGGGGGGFEGFRYGKRKRVMGVPVGHTFYVTLVLLMPESDFNREIGMLQTSREKIAKRPQLLIGKASESRKI</sequence>
<dbReference type="EMBL" id="JAVXUP010003209">
    <property type="protein sequence ID" value="KAK2999651.1"/>
    <property type="molecule type" value="Genomic_DNA"/>
</dbReference>
<accession>A0AA88V0S1</accession>
<evidence type="ECO:0000256" key="6">
    <source>
        <dbReference type="ARBA" id="ARBA00023136"/>
    </source>
</evidence>
<keyword evidence="6 8" id="KW-0472">Membrane</keyword>
<comment type="caution">
    <text evidence="9">The sequence shown here is derived from an EMBL/GenBank/DDBJ whole genome shotgun (WGS) entry which is preliminary data.</text>
</comment>
<dbReference type="Pfam" id="PF06775">
    <property type="entry name" value="Seipin"/>
    <property type="match status" value="1"/>
</dbReference>
<dbReference type="GO" id="GO:0140042">
    <property type="term" value="P:lipid droplet formation"/>
    <property type="evidence" value="ECO:0007669"/>
    <property type="project" value="UniProtKB-ARBA"/>
</dbReference>
<dbReference type="PANTHER" id="PTHR21212:SF5">
    <property type="entry name" value="SEIPIN-1"/>
    <property type="match status" value="1"/>
</dbReference>
<keyword evidence="10" id="KW-1185">Reference proteome</keyword>
<keyword evidence="5" id="KW-0443">Lipid metabolism</keyword>